<evidence type="ECO:0000313" key="4">
    <source>
        <dbReference type="Proteomes" id="UP000254925"/>
    </source>
</evidence>
<evidence type="ECO:0000313" key="3">
    <source>
        <dbReference type="EMBL" id="RDI57257.1"/>
    </source>
</evidence>
<dbReference type="AlphaFoldDB" id="A0A370HIH4"/>
<dbReference type="InterPro" id="IPR036596">
    <property type="entry name" value="Cyt-C_aa3_sf"/>
</dbReference>
<evidence type="ECO:0000259" key="2">
    <source>
        <dbReference type="Pfam" id="PF07835"/>
    </source>
</evidence>
<feature type="transmembrane region" description="Helical" evidence="1">
    <location>
        <begin position="62"/>
        <end position="81"/>
    </location>
</feature>
<keyword evidence="1" id="KW-0472">Membrane</keyword>
<feature type="domain" description="Cytochrome c oxidase subunit IV bacterial aa3 type" evidence="2">
    <location>
        <begin position="22"/>
        <end position="55"/>
    </location>
</feature>
<reference evidence="3 4" key="1">
    <citation type="submission" date="2018-07" db="EMBL/GenBank/DDBJ databases">
        <title>Genomic Encyclopedia of Type Strains, Phase IV (KMG-IV): sequencing the most valuable type-strain genomes for metagenomic binning, comparative biology and taxonomic classification.</title>
        <authorList>
            <person name="Goeker M."/>
        </authorList>
    </citation>
    <scope>NUCLEOTIDE SEQUENCE [LARGE SCALE GENOMIC DNA]</scope>
    <source>
        <strain evidence="3 4">DSM 14364</strain>
    </source>
</reference>
<keyword evidence="4" id="KW-1185">Reference proteome</keyword>
<dbReference type="InterPro" id="IPR012422">
    <property type="entry name" value="Cyt_c_oxidase_su4_bac-aa3"/>
</dbReference>
<feature type="transmembrane region" description="Helical" evidence="1">
    <location>
        <begin position="87"/>
        <end position="103"/>
    </location>
</feature>
<sequence>MLNGALIMANTKHAPHGGYSPDMDAPAHEATYSGFVRFAEIGTAVIICHVLALAVGGIKHAWLTAIFGVILSLAAGAVGAFSPSIGVRAPVGVAILLLLALILY</sequence>
<dbReference type="EMBL" id="QQBB01000007">
    <property type="protein sequence ID" value="RDI57257.1"/>
    <property type="molecule type" value="Genomic_DNA"/>
</dbReference>
<feature type="transmembrane region" description="Helical" evidence="1">
    <location>
        <begin position="35"/>
        <end position="55"/>
    </location>
</feature>
<protein>
    <submittedName>
        <fullName evidence="3">Aa3 type cytochrome c oxidase subunit IV</fullName>
    </submittedName>
</protein>
<dbReference type="Gene3D" id="1.20.5.160">
    <property type="entry name" value="Bacterial aa3 type cytochrome c oxidase subunit IV"/>
    <property type="match status" value="1"/>
</dbReference>
<dbReference type="SUPFAM" id="SSF81469">
    <property type="entry name" value="Bacterial aa3 type cytochrome c oxidase subunit IV"/>
    <property type="match status" value="1"/>
</dbReference>
<name>A0A370HIH4_9HYPH</name>
<comment type="caution">
    <text evidence="3">The sequence shown here is derived from an EMBL/GenBank/DDBJ whole genome shotgun (WGS) entry which is preliminary data.</text>
</comment>
<organism evidence="3 4">
    <name type="scientific">Microvirga subterranea</name>
    <dbReference type="NCBI Taxonomy" id="186651"/>
    <lineage>
        <taxon>Bacteria</taxon>
        <taxon>Pseudomonadati</taxon>
        <taxon>Pseudomonadota</taxon>
        <taxon>Alphaproteobacteria</taxon>
        <taxon>Hyphomicrobiales</taxon>
        <taxon>Methylobacteriaceae</taxon>
        <taxon>Microvirga</taxon>
    </lineage>
</organism>
<keyword evidence="1" id="KW-1133">Transmembrane helix</keyword>
<gene>
    <name evidence="3" type="ORF">DES45_107174</name>
</gene>
<proteinExistence type="predicted"/>
<dbReference type="Pfam" id="PF07835">
    <property type="entry name" value="COX4_pro_2"/>
    <property type="match status" value="1"/>
</dbReference>
<accession>A0A370HIH4</accession>
<dbReference type="Proteomes" id="UP000254925">
    <property type="component" value="Unassembled WGS sequence"/>
</dbReference>
<evidence type="ECO:0000256" key="1">
    <source>
        <dbReference type="SAM" id="Phobius"/>
    </source>
</evidence>
<keyword evidence="1" id="KW-0812">Transmembrane</keyword>